<dbReference type="GO" id="GO:0050479">
    <property type="term" value="F:glyceryl-ether monooxygenase activity"/>
    <property type="evidence" value="ECO:0007669"/>
    <property type="project" value="TreeGrafter"/>
</dbReference>
<sequence length="307" mass="35739">MDSLLYNVTVATAEDSTEFLKGVGRMFYVINPQDTLFERPEQVPNFYVQSWPYFFMFMILEHIILKLEGKKGLRLNDQITSAYMARRRILCIRVGVHTLQAGRSAVGPRVHLGSGRDRHVNYGGVLIIWDKLFGTFRPEMKGDRIVYGLIYQQPSFNPLHLQTFYTSYVVQRFKSYDHWFHKMRAVLSRPSWKPGVSIRFKNMQEDPAIHTRPKYNVVLPTWCTIYLLTHYSLVLYGFYQLFLLHSAPLYECLRCMSILVLVRLLTPVAPSLSTTLLALSPTVELLFIVSGLFWLLFVCKRDEISYS</sequence>
<dbReference type="EMBL" id="JTDY01001574">
    <property type="protein sequence ID" value="KOB73486.1"/>
    <property type="molecule type" value="Genomic_DNA"/>
</dbReference>
<accession>A0A0L7LE51</accession>
<evidence type="ECO:0000256" key="6">
    <source>
        <dbReference type="SAM" id="Phobius"/>
    </source>
</evidence>
<dbReference type="GO" id="GO:0006643">
    <property type="term" value="P:membrane lipid metabolic process"/>
    <property type="evidence" value="ECO:0007669"/>
    <property type="project" value="TreeGrafter"/>
</dbReference>
<evidence type="ECO:0000256" key="2">
    <source>
        <dbReference type="ARBA" id="ARBA00022692"/>
    </source>
</evidence>
<dbReference type="STRING" id="104452.A0A0L7LE51"/>
<keyword evidence="3 6" id="KW-1133">Transmembrane helix</keyword>
<keyword evidence="7" id="KW-0503">Monooxygenase</keyword>
<dbReference type="GO" id="GO:0016020">
    <property type="term" value="C:membrane"/>
    <property type="evidence" value="ECO:0007669"/>
    <property type="project" value="GOC"/>
</dbReference>
<evidence type="ECO:0000313" key="7">
    <source>
        <dbReference type="EMBL" id="KOB73486.1"/>
    </source>
</evidence>
<gene>
    <name evidence="7" type="ORF">OBRU01_10699</name>
</gene>
<feature type="transmembrane region" description="Helical" evidence="6">
    <location>
        <begin position="276"/>
        <end position="299"/>
    </location>
</feature>
<keyword evidence="4" id="KW-0560">Oxidoreductase</keyword>
<keyword evidence="2 6" id="KW-0812">Transmembrane</keyword>
<keyword evidence="8" id="KW-1185">Reference proteome</keyword>
<name>A0A0L7LE51_OPEBR</name>
<evidence type="ECO:0000256" key="4">
    <source>
        <dbReference type="ARBA" id="ARBA00023002"/>
    </source>
</evidence>
<dbReference type="InterPro" id="IPR051689">
    <property type="entry name" value="Sterol_desaturase/TMEM195"/>
</dbReference>
<comment type="caution">
    <text evidence="7">The sequence shown here is derived from an EMBL/GenBank/DDBJ whole genome shotgun (WGS) entry which is preliminary data.</text>
</comment>
<protein>
    <submittedName>
        <fullName evidence="7">Alkylglycerol monooxygenase</fullName>
    </submittedName>
</protein>
<evidence type="ECO:0000256" key="5">
    <source>
        <dbReference type="ARBA" id="ARBA00023136"/>
    </source>
</evidence>
<dbReference type="GO" id="GO:0005783">
    <property type="term" value="C:endoplasmic reticulum"/>
    <property type="evidence" value="ECO:0007669"/>
    <property type="project" value="TreeGrafter"/>
</dbReference>
<evidence type="ECO:0000256" key="1">
    <source>
        <dbReference type="ARBA" id="ARBA00004127"/>
    </source>
</evidence>
<feature type="transmembrane region" description="Helical" evidence="6">
    <location>
        <begin position="46"/>
        <end position="65"/>
    </location>
</feature>
<dbReference type="AlphaFoldDB" id="A0A0L7LE51"/>
<reference evidence="7 8" key="1">
    <citation type="journal article" date="2015" name="Genome Biol. Evol.">
        <title>The genome of winter moth (Operophtera brumata) provides a genomic perspective on sexual dimorphism and phenology.</title>
        <authorList>
            <person name="Derks M.F."/>
            <person name="Smit S."/>
            <person name="Salis L."/>
            <person name="Schijlen E."/>
            <person name="Bossers A."/>
            <person name="Mateman C."/>
            <person name="Pijl A.S."/>
            <person name="de Ridder D."/>
            <person name="Groenen M.A."/>
            <person name="Visser M.E."/>
            <person name="Megens H.J."/>
        </authorList>
    </citation>
    <scope>NUCLEOTIDE SEQUENCE [LARGE SCALE GENOMIC DNA]</scope>
    <source>
        <strain evidence="7">WM2013NL</strain>
        <tissue evidence="7">Head and thorax</tissue>
    </source>
</reference>
<keyword evidence="5 6" id="KW-0472">Membrane</keyword>
<feature type="transmembrane region" description="Helical" evidence="6">
    <location>
        <begin position="217"/>
        <end position="239"/>
    </location>
</feature>
<comment type="subcellular location">
    <subcellularLocation>
        <location evidence="1">Endomembrane system</location>
        <topology evidence="1">Multi-pass membrane protein</topology>
    </subcellularLocation>
</comment>
<dbReference type="Proteomes" id="UP000037510">
    <property type="component" value="Unassembled WGS sequence"/>
</dbReference>
<evidence type="ECO:0000313" key="8">
    <source>
        <dbReference type="Proteomes" id="UP000037510"/>
    </source>
</evidence>
<organism evidence="7 8">
    <name type="scientific">Operophtera brumata</name>
    <name type="common">Winter moth</name>
    <name type="synonym">Phalaena brumata</name>
    <dbReference type="NCBI Taxonomy" id="104452"/>
    <lineage>
        <taxon>Eukaryota</taxon>
        <taxon>Metazoa</taxon>
        <taxon>Ecdysozoa</taxon>
        <taxon>Arthropoda</taxon>
        <taxon>Hexapoda</taxon>
        <taxon>Insecta</taxon>
        <taxon>Pterygota</taxon>
        <taxon>Neoptera</taxon>
        <taxon>Endopterygota</taxon>
        <taxon>Lepidoptera</taxon>
        <taxon>Glossata</taxon>
        <taxon>Ditrysia</taxon>
        <taxon>Geometroidea</taxon>
        <taxon>Geometridae</taxon>
        <taxon>Larentiinae</taxon>
        <taxon>Operophtera</taxon>
    </lineage>
</organism>
<dbReference type="PANTHER" id="PTHR21624">
    <property type="entry name" value="STEROL DESATURASE-RELATED PROTEIN"/>
    <property type="match status" value="1"/>
</dbReference>
<evidence type="ECO:0000256" key="3">
    <source>
        <dbReference type="ARBA" id="ARBA00022989"/>
    </source>
</evidence>
<dbReference type="PANTHER" id="PTHR21624:SF1">
    <property type="entry name" value="ALKYLGLYCEROL MONOOXYGENASE"/>
    <property type="match status" value="1"/>
</dbReference>
<proteinExistence type="predicted"/>